<proteinExistence type="predicted"/>
<reference evidence="1" key="1">
    <citation type="submission" date="2016-02" db="EMBL/GenBank/DDBJ databases">
        <title>WGS assembly of Manihot esculenta.</title>
        <authorList>
            <person name="Bredeson J.V."/>
            <person name="Prochnik S.E."/>
            <person name="Lyons J.B."/>
            <person name="Schmutz J."/>
            <person name="Grimwood J."/>
            <person name="Vrebalov J."/>
            <person name="Bart R.S."/>
            <person name="Amuge T."/>
            <person name="Ferguson M.E."/>
            <person name="Green R."/>
            <person name="Putnam N."/>
            <person name="Stites J."/>
            <person name="Rounsley S."/>
            <person name="Rokhsar D.S."/>
        </authorList>
    </citation>
    <scope>NUCLEOTIDE SEQUENCE [LARGE SCALE GENOMIC DNA]</scope>
    <source>
        <tissue evidence="1">Leaf</tissue>
    </source>
</reference>
<evidence type="ECO:0000313" key="1">
    <source>
        <dbReference type="EMBL" id="OAY51794.1"/>
    </source>
</evidence>
<dbReference type="AlphaFoldDB" id="A0A2C9VZA7"/>
<organism evidence="1">
    <name type="scientific">Manihot esculenta</name>
    <name type="common">Cassava</name>
    <name type="synonym">Jatropha manihot</name>
    <dbReference type="NCBI Taxonomy" id="3983"/>
    <lineage>
        <taxon>Eukaryota</taxon>
        <taxon>Viridiplantae</taxon>
        <taxon>Streptophyta</taxon>
        <taxon>Embryophyta</taxon>
        <taxon>Tracheophyta</taxon>
        <taxon>Spermatophyta</taxon>
        <taxon>Magnoliopsida</taxon>
        <taxon>eudicotyledons</taxon>
        <taxon>Gunneridae</taxon>
        <taxon>Pentapetalae</taxon>
        <taxon>rosids</taxon>
        <taxon>fabids</taxon>
        <taxon>Malpighiales</taxon>
        <taxon>Euphorbiaceae</taxon>
        <taxon>Crotonoideae</taxon>
        <taxon>Manihoteae</taxon>
        <taxon>Manihot</taxon>
    </lineage>
</organism>
<dbReference type="EMBL" id="CM004390">
    <property type="protein sequence ID" value="OAY51794.1"/>
    <property type="molecule type" value="Genomic_DNA"/>
</dbReference>
<sequence length="57" mass="6616">MKNIFSKFTFYTITIDYLAIGVSIEDCALLDSVCLADLNLPFFTTHKLYLQLLYFNL</sequence>
<accession>A0A2C9VZA7</accession>
<name>A0A2C9VZA7_MANES</name>
<protein>
    <submittedName>
        <fullName evidence="1">Uncharacterized protein</fullName>
    </submittedName>
</protein>
<gene>
    <name evidence="1" type="ORF">MANES_04G033300</name>
</gene>